<evidence type="ECO:0000256" key="10">
    <source>
        <dbReference type="ARBA" id="ARBA00023004"/>
    </source>
</evidence>
<feature type="transmembrane region" description="Helical" evidence="13">
    <location>
        <begin position="57"/>
        <end position="74"/>
    </location>
</feature>
<dbReference type="InterPro" id="IPR011577">
    <property type="entry name" value="Cyt_b561_bac/Ni-Hgenase"/>
</dbReference>
<dbReference type="SMART" id="SM00867">
    <property type="entry name" value="YceI"/>
    <property type="match status" value="1"/>
</dbReference>
<keyword evidence="4" id="KW-1003">Cell membrane</keyword>
<name>A0ABS8BQ32_9RHOB</name>
<dbReference type="SUPFAM" id="SSF81342">
    <property type="entry name" value="Transmembrane di-heme cytochromes"/>
    <property type="match status" value="1"/>
</dbReference>
<sequence length="395" mass="41710">MSDTPTTYGTVTKTFHWLTAILILALLILGTLANDWAADTDSALAIKTTLFSTHKTLGVLLFFVALLRIIWAIGHRKPGPLHPERKTETLLAEIVHWTLYGSLVLVPLTGWIDHAASTGFAPIWWPFGQSLPFVPKNPEVAHLFGSVHIILTKVLIGALALHVAGALKHHFIDKDATLRRMWFGKSQMPDVAYHRTPIAAPALAATVLAIGAGVGAGMAAGTTAAPTTEALAEVASDWTVQDGALGITVVQMGDEVTGSFADWTAAITFDPDATADAGTVEVTVSIGSLTLGSVTDQAMGADFFNQANFPTATFAAPITVQDDGSYVADGTLTLKGVEAPVTLPFSLTLEGDTATASGQTTLNRQTFNIGESMEGESNLAFDVIVTMDLTATRNN</sequence>
<evidence type="ECO:0000256" key="2">
    <source>
        <dbReference type="ARBA" id="ARBA00004651"/>
    </source>
</evidence>
<dbReference type="Pfam" id="PF01292">
    <property type="entry name" value="Ni_hydr_CYTB"/>
    <property type="match status" value="1"/>
</dbReference>
<dbReference type="InterPro" id="IPR052168">
    <property type="entry name" value="Cytochrome_b561_oxidase"/>
</dbReference>
<evidence type="ECO:0000256" key="11">
    <source>
        <dbReference type="ARBA" id="ARBA00023136"/>
    </source>
</evidence>
<feature type="transmembrane region" description="Helical" evidence="13">
    <location>
        <begin position="94"/>
        <end position="112"/>
    </location>
</feature>
<organism evidence="15 16">
    <name type="scientific">Loktanella gaetbuli</name>
    <dbReference type="NCBI Taxonomy" id="2881335"/>
    <lineage>
        <taxon>Bacteria</taxon>
        <taxon>Pseudomonadati</taxon>
        <taxon>Pseudomonadota</taxon>
        <taxon>Alphaproteobacteria</taxon>
        <taxon>Rhodobacterales</taxon>
        <taxon>Roseobacteraceae</taxon>
        <taxon>Loktanella</taxon>
    </lineage>
</organism>
<proteinExistence type="inferred from homology"/>
<evidence type="ECO:0000259" key="14">
    <source>
        <dbReference type="SMART" id="SM00867"/>
    </source>
</evidence>
<dbReference type="InterPro" id="IPR036761">
    <property type="entry name" value="TTHA0802/YceI-like_sf"/>
</dbReference>
<reference evidence="15" key="1">
    <citation type="submission" date="2021-10" db="EMBL/GenBank/DDBJ databases">
        <title>Loktanella gaetbuli sp. nov., isolated from a tidal flat.</title>
        <authorList>
            <person name="Park S."/>
            <person name="Yoon J.-H."/>
        </authorList>
    </citation>
    <scope>NUCLEOTIDE SEQUENCE</scope>
    <source>
        <strain evidence="15">TSTF-M6</strain>
    </source>
</reference>
<dbReference type="InterPro" id="IPR016174">
    <property type="entry name" value="Di-haem_cyt_TM"/>
</dbReference>
<evidence type="ECO:0000256" key="13">
    <source>
        <dbReference type="SAM" id="Phobius"/>
    </source>
</evidence>
<keyword evidence="5" id="KW-0349">Heme</keyword>
<evidence type="ECO:0000256" key="9">
    <source>
        <dbReference type="ARBA" id="ARBA00022989"/>
    </source>
</evidence>
<keyword evidence="11 13" id="KW-0472">Membrane</keyword>
<comment type="similarity">
    <text evidence="12">Belongs to the cytochrome b561 family.</text>
</comment>
<keyword evidence="9 13" id="KW-1133">Transmembrane helix</keyword>
<dbReference type="InterPro" id="IPR007372">
    <property type="entry name" value="Lipid/polyisoprenoid-bd_YceI"/>
</dbReference>
<protein>
    <submittedName>
        <fullName evidence="15">Cytochrome b/b6 domain-containing protein</fullName>
    </submittedName>
</protein>
<dbReference type="PANTHER" id="PTHR30529:SF1">
    <property type="entry name" value="CYTOCHROME B561 HOMOLOG 2"/>
    <property type="match status" value="1"/>
</dbReference>
<comment type="caution">
    <text evidence="15">The sequence shown here is derived from an EMBL/GenBank/DDBJ whole genome shotgun (WGS) entry which is preliminary data.</text>
</comment>
<evidence type="ECO:0000256" key="3">
    <source>
        <dbReference type="ARBA" id="ARBA00022448"/>
    </source>
</evidence>
<dbReference type="Gene3D" id="2.40.128.110">
    <property type="entry name" value="Lipid/polyisoprenoid-binding, YceI-like"/>
    <property type="match status" value="1"/>
</dbReference>
<dbReference type="Proteomes" id="UP001138961">
    <property type="component" value="Unassembled WGS sequence"/>
</dbReference>
<keyword evidence="16" id="KW-1185">Reference proteome</keyword>
<keyword evidence="3" id="KW-0813">Transport</keyword>
<dbReference type="RefSeq" id="WP_226746908.1">
    <property type="nucleotide sequence ID" value="NZ_JAJATZ010000001.1"/>
</dbReference>
<feature type="transmembrane region" description="Helical" evidence="13">
    <location>
        <begin position="140"/>
        <end position="164"/>
    </location>
</feature>
<dbReference type="Gene3D" id="1.20.950.20">
    <property type="entry name" value="Transmembrane di-heme cytochromes, Chain C"/>
    <property type="match status" value="1"/>
</dbReference>
<evidence type="ECO:0000256" key="8">
    <source>
        <dbReference type="ARBA" id="ARBA00022982"/>
    </source>
</evidence>
<keyword evidence="8" id="KW-0249">Electron transport</keyword>
<evidence type="ECO:0000256" key="6">
    <source>
        <dbReference type="ARBA" id="ARBA00022692"/>
    </source>
</evidence>
<evidence type="ECO:0000256" key="1">
    <source>
        <dbReference type="ARBA" id="ARBA00001970"/>
    </source>
</evidence>
<evidence type="ECO:0000256" key="5">
    <source>
        <dbReference type="ARBA" id="ARBA00022617"/>
    </source>
</evidence>
<comment type="cofactor">
    <cofactor evidence="1">
        <name>heme b</name>
        <dbReference type="ChEBI" id="CHEBI:60344"/>
    </cofactor>
</comment>
<evidence type="ECO:0000256" key="4">
    <source>
        <dbReference type="ARBA" id="ARBA00022475"/>
    </source>
</evidence>
<dbReference type="Pfam" id="PF04264">
    <property type="entry name" value="YceI"/>
    <property type="match status" value="1"/>
</dbReference>
<keyword evidence="6 13" id="KW-0812">Transmembrane</keyword>
<dbReference type="SUPFAM" id="SSF101874">
    <property type="entry name" value="YceI-like"/>
    <property type="match status" value="1"/>
</dbReference>
<evidence type="ECO:0000256" key="12">
    <source>
        <dbReference type="ARBA" id="ARBA00037975"/>
    </source>
</evidence>
<evidence type="ECO:0000256" key="7">
    <source>
        <dbReference type="ARBA" id="ARBA00022723"/>
    </source>
</evidence>
<keyword evidence="10" id="KW-0408">Iron</keyword>
<evidence type="ECO:0000313" key="16">
    <source>
        <dbReference type="Proteomes" id="UP001138961"/>
    </source>
</evidence>
<accession>A0ABS8BQ32</accession>
<comment type="subcellular location">
    <subcellularLocation>
        <location evidence="2">Cell membrane</location>
        <topology evidence="2">Multi-pass membrane protein</topology>
    </subcellularLocation>
</comment>
<gene>
    <name evidence="15" type="ORF">LGQ03_01100</name>
</gene>
<feature type="domain" description="Lipid/polyisoprenoid-binding YceI-like" evidence="14">
    <location>
        <begin position="237"/>
        <end position="392"/>
    </location>
</feature>
<evidence type="ECO:0000313" key="15">
    <source>
        <dbReference type="EMBL" id="MCB5197828.1"/>
    </source>
</evidence>
<keyword evidence="7" id="KW-0479">Metal-binding</keyword>
<dbReference type="EMBL" id="JAJATZ010000001">
    <property type="protein sequence ID" value="MCB5197828.1"/>
    <property type="molecule type" value="Genomic_DNA"/>
</dbReference>
<dbReference type="PANTHER" id="PTHR30529">
    <property type="entry name" value="CYTOCHROME B561"/>
    <property type="match status" value="1"/>
</dbReference>